<dbReference type="EMBL" id="FMYG01000004">
    <property type="protein sequence ID" value="SDC30464.1"/>
    <property type="molecule type" value="Genomic_DNA"/>
</dbReference>
<dbReference type="Proteomes" id="UP000183203">
    <property type="component" value="Unassembled WGS sequence"/>
</dbReference>
<dbReference type="AlphaFoldDB" id="A0A1G6KHL6"/>
<sequence length="246" mass="23706">MTRGDALDADDKRGERSITWSRRAMVGGAAVAVPAIVLTATSPALAESVPSAPVTVTVSANPSSVATGRSTTISGNVSGGAANGAGQSVVLSSSDANVTLARTTLTTDASGNFSTTATVSESAESGTASITATSGGVSAATAVSYAAEAVTSVSISVNPSMVPPDSATSVSGTVSGASGALPGRKVNLSSSDGSVIFSDESPVTDGSGNYSTDAIILASSPAQFVTFTASSGGRSASTTLEVTSPG</sequence>
<dbReference type="InterPro" id="IPR006311">
    <property type="entry name" value="TAT_signal"/>
</dbReference>
<evidence type="ECO:0000313" key="2">
    <source>
        <dbReference type="Proteomes" id="UP000183203"/>
    </source>
</evidence>
<gene>
    <name evidence="1" type="ORF">SAMN05216418_1985</name>
</gene>
<dbReference type="STRING" id="993073.AS029_08600"/>
<accession>A0A1G6KHL6</accession>
<dbReference type="PROSITE" id="PS51318">
    <property type="entry name" value="TAT"/>
    <property type="match status" value="1"/>
</dbReference>
<proteinExistence type="predicted"/>
<protein>
    <recommendedName>
        <fullName evidence="3">Ig-like domain (Group 1)</fullName>
    </recommendedName>
</protein>
<reference evidence="1 2" key="1">
    <citation type="submission" date="2016-09" db="EMBL/GenBank/DDBJ databases">
        <authorList>
            <person name="Capua I."/>
            <person name="De Benedictis P."/>
            <person name="Joannis T."/>
            <person name="Lombin L.H."/>
            <person name="Cattoli G."/>
        </authorList>
    </citation>
    <scope>NUCLEOTIDE SEQUENCE [LARGE SCALE GENOMIC DNA]</scope>
    <source>
        <strain evidence="1 2">NIO-1002</strain>
    </source>
</reference>
<name>A0A1G6KHL6_9MICO</name>
<evidence type="ECO:0000313" key="1">
    <source>
        <dbReference type="EMBL" id="SDC30464.1"/>
    </source>
</evidence>
<organism evidence="1 2">
    <name type="scientific">Microbacterium enclense</name>
    <dbReference type="NCBI Taxonomy" id="993073"/>
    <lineage>
        <taxon>Bacteria</taxon>
        <taxon>Bacillati</taxon>
        <taxon>Actinomycetota</taxon>
        <taxon>Actinomycetes</taxon>
        <taxon>Micrococcales</taxon>
        <taxon>Microbacteriaceae</taxon>
        <taxon>Microbacterium</taxon>
    </lineage>
</organism>
<evidence type="ECO:0008006" key="3">
    <source>
        <dbReference type="Google" id="ProtNLM"/>
    </source>
</evidence>